<dbReference type="InterPro" id="IPR057981">
    <property type="entry name" value="TPR_LAA1-like_C"/>
</dbReference>
<dbReference type="EMBL" id="CAJVPK010000677">
    <property type="protein sequence ID" value="CAG8538967.1"/>
    <property type="molecule type" value="Genomic_DNA"/>
</dbReference>
<dbReference type="PANTHER" id="PTHR21663">
    <property type="entry name" value="HYPOTHETICAL HEAT DOMAIN-CONTAINING"/>
    <property type="match status" value="1"/>
</dbReference>
<dbReference type="Gene3D" id="1.25.10.10">
    <property type="entry name" value="Leucine-rich Repeat Variant"/>
    <property type="match status" value="3"/>
</dbReference>
<feature type="region of interest" description="Disordered" evidence="2">
    <location>
        <begin position="288"/>
        <end position="309"/>
    </location>
</feature>
<dbReference type="GO" id="GO:0005794">
    <property type="term" value="C:Golgi apparatus"/>
    <property type="evidence" value="ECO:0007669"/>
    <property type="project" value="TreeGrafter"/>
</dbReference>
<evidence type="ECO:0000259" key="3">
    <source>
        <dbReference type="Pfam" id="PF25808"/>
    </source>
</evidence>
<dbReference type="GO" id="GO:0005829">
    <property type="term" value="C:cytosol"/>
    <property type="evidence" value="ECO:0007669"/>
    <property type="project" value="GOC"/>
</dbReference>
<dbReference type="InterPro" id="IPR040108">
    <property type="entry name" value="Laa1/Sip1/HEATR5"/>
</dbReference>
<dbReference type="GO" id="GO:0030139">
    <property type="term" value="C:endocytic vesicle"/>
    <property type="evidence" value="ECO:0007669"/>
    <property type="project" value="TreeGrafter"/>
</dbReference>
<accession>A0A9N9AQT3</accession>
<sequence>MTSPRISGTTGRDSPNPIFNEPFQFDEQKFSNYAANPEKQELYVFNWLSNLERELKKTDKETLKTCQASLEKQLLKFISLASPKPHRPIRQLIARCFVIIYIKGDSRTLFDTITALQSIVSAGKGVGEKDSKLASLHCIGIISKTIGNRILSLFPETIGICLKVIKNAANVSIEAINTMTRGLEGSAKGVTELLVKDMIKQLKSGLNDKAMIIKVATIECMCAIAKYTYEQYPITQSELEQLLSSMFKVLEGSNQIIRRSVASYIAILLSGTQDEVDFLASSMLPKKNLTSHSNTSQNPGSPTINQPPEPIRASFSVEEMLSHLSSIYNKQSSTREVRSAIILAYAALFIKLGTTYVESNYAIITRHLLKELLSHPRNLNSRYEALNVREHCELLLREVIGSRLLSEQGQVTAVRELINSWVKQWPAQNQVEPSKLSLVCAVNEISGLLLDLGGAASTVLDVLVEPLVTLLSHTSYTVQISTAWCLRCLCYSLPVKLSELIIKVLTLINKDLNNLTNQSAPQDLPKRTLGHVYGLAALLSVVPARPLDVSFELSARIFSLATQLIKSSANKDHAIASVQIQVAWTLIGSLMCLGPNFVKLHLPQLLILWKIALPKLTSKESITNRTEAEWSFMYHVRECVLSAMLSCIMHNSKLITPDVAKRLSALLYNTLTFILSTPTSFSNTNTPNGSTTSIIPQLPSSASLKFSDRETSLKRRLLQCFAALRPVSSYDNISAQLLKFCLSYFADPEKYLGSAITAAIAAVSGSFTNVWTAGDECAFGVASRLQGMNIDIANDVQSENNSRVAIKDWLNRDLVESRLENQLEQPIIGAPEHDPLRIYTVNWVSSSNSDSLSLPKPVPAVTSLVDYSIELFALVFPLQNASLQESYLEQLIKAVRHPKLEKSPGRKMAVQVNMVICLLAIFKNIMNVSGRKGENSVPALADKKVGALAMELLQEAIVHPDAYLRNAACEALGRLLNVVGGNMVPTQMQLLVDQVVNNRDPDARAGSALALGSIYSYVGGLAASGHLKTLVGILLSLSNDPHPVVHFWALYALAKIVESAGPMFSQYVKSTLGIIAKLYMADTHEPGSGSVGTTNVGLGLSAYQQFGKIIYGIIGVLGPELQINSKIRDLCLNLMIELRNDDEQLVVVESIRCLHHFTMFAQQHYIFEIAVSGLDNQLFSLLDTDPTVYGVKDIVKSWLNQTALDSPSTWVELCRKIMSKTGSVASAGAPIEPPSLDIIEEDMGDVGDDDGFVIDQSVVNTVVDTSQRVHNIVKSNQQAQEIPPRWRTQLFALQCLRQVVEVIHLSGDKRHFDLAIAKKSGKDYLVLRVADLIKMAFTASTAVVSEMRLEGLTVLRDVIEKFAATSDPDFEEAALLEQYQAQIGAALTPAFTAESSPEILSAAVKVCAVFVGSGIVKELYRMGRILRLLTTALEKCKDNLSVTEVGDVKNFSPHAAIMIKLSVLNAWAELQVASIKQTYLVQVVQPNLTLLCPLWVCALKEYARVQIETDITDAQVNVVGTGSLQNSHTEVFDSMYSGLTREVILPYYNKSWLTIIGAVASLVENKNNYIISALNDEKCEPDDSSSLENEFQSFEDFGNNDSNDFPNEFESFSEEKALETKKNSAKYFFILFGLCVEALSNTFGGSGRNSGVSNNAENQKIVQTCINALKSFLRPIVAGQNFLEKPIFIELINLFDRLLLTEGFQVQLDIIQIIKNIIQDYGSTYISEDLNKTTKIVNGERDDKSNSEGFFGNNDITKTILFRILKLLINIFFQKIPSLVDQSEMRRVFSLPQGDARGQTTRETTVLLIFTLEAFTSLVSIIPSKFKIDLISVAFHIYISILHDSRFQEELVPRVLVNIKLLCSNIESQFEDLFENFSRIIQLTISSNLIKINSLLKNPDVLNEVNISIIKNSMLATALLFTSCPKSCVRFDALQKEFANILNKVLYSDDRTVTCIRTLVLFSSKLSELPSSSNDIIASIEISNNFTKILIPHTVSFIKNMNDKYVNEIFSEESIGLLNVLEESIKTLLTINTVIPDSQKTIIMRITLPVLIYLLAEPPLEKYLLSEDSTKGLPAFHTISVTHLLSLAGLQPQSFKEVVTFLPPNQKSKLEAAIRFNYLFEK</sequence>
<dbReference type="GO" id="GO:0016020">
    <property type="term" value="C:membrane"/>
    <property type="evidence" value="ECO:0007669"/>
    <property type="project" value="TreeGrafter"/>
</dbReference>
<dbReference type="InterPro" id="IPR011989">
    <property type="entry name" value="ARM-like"/>
</dbReference>
<name>A0A9N9AQT3_9GLOM</name>
<dbReference type="Proteomes" id="UP000789706">
    <property type="component" value="Unassembled WGS sequence"/>
</dbReference>
<dbReference type="Pfam" id="PF20210">
    <property type="entry name" value="Laa1_Sip1_HTR5"/>
    <property type="match status" value="1"/>
</dbReference>
<dbReference type="OrthoDB" id="192608at2759"/>
<comment type="similarity">
    <text evidence="1">Belongs to the HEATR5 family.</text>
</comment>
<dbReference type="Pfam" id="PF25808">
    <property type="entry name" value="TPR_LAA1_C"/>
    <property type="match status" value="1"/>
</dbReference>
<evidence type="ECO:0000313" key="4">
    <source>
        <dbReference type="EMBL" id="CAG8538967.1"/>
    </source>
</evidence>
<dbReference type="InterPro" id="IPR046837">
    <property type="entry name" value="Laa1/Sip1/HEATR5-like_HEAT"/>
</dbReference>
<dbReference type="PANTHER" id="PTHR21663:SF0">
    <property type="entry name" value="HEAT REPEAT-CONTAINING PROTEIN 5B"/>
    <property type="match status" value="1"/>
</dbReference>
<feature type="compositionally biased region" description="Polar residues" evidence="2">
    <location>
        <begin position="288"/>
        <end position="304"/>
    </location>
</feature>
<dbReference type="SUPFAM" id="SSF48371">
    <property type="entry name" value="ARM repeat"/>
    <property type="match status" value="3"/>
</dbReference>
<evidence type="ECO:0000313" key="5">
    <source>
        <dbReference type="Proteomes" id="UP000789706"/>
    </source>
</evidence>
<dbReference type="Pfam" id="PF25468">
    <property type="entry name" value="HEAT_HEATR5A"/>
    <property type="match status" value="1"/>
</dbReference>
<dbReference type="GO" id="GO:0006897">
    <property type="term" value="P:endocytosis"/>
    <property type="evidence" value="ECO:0007669"/>
    <property type="project" value="TreeGrafter"/>
</dbReference>
<comment type="caution">
    <text evidence="4">The sequence shown here is derived from an EMBL/GenBank/DDBJ whole genome shotgun (WGS) entry which is preliminary data.</text>
</comment>
<feature type="domain" description="LAA1-like C-terminal TPR repeats" evidence="3">
    <location>
        <begin position="1953"/>
        <end position="2117"/>
    </location>
</feature>
<proteinExistence type="inferred from homology"/>
<protein>
    <submittedName>
        <fullName evidence="4">8065_t:CDS:1</fullName>
    </submittedName>
</protein>
<dbReference type="GO" id="GO:0008104">
    <property type="term" value="P:intracellular protein localization"/>
    <property type="evidence" value="ECO:0007669"/>
    <property type="project" value="TreeGrafter"/>
</dbReference>
<evidence type="ECO:0000256" key="2">
    <source>
        <dbReference type="SAM" id="MobiDB-lite"/>
    </source>
</evidence>
<reference evidence="4" key="1">
    <citation type="submission" date="2021-06" db="EMBL/GenBank/DDBJ databases">
        <authorList>
            <person name="Kallberg Y."/>
            <person name="Tangrot J."/>
            <person name="Rosling A."/>
        </authorList>
    </citation>
    <scope>NUCLEOTIDE SEQUENCE</scope>
    <source>
        <strain evidence="4">AZ414A</strain>
    </source>
</reference>
<evidence type="ECO:0000256" key="1">
    <source>
        <dbReference type="ARBA" id="ARBA00008304"/>
    </source>
</evidence>
<gene>
    <name evidence="4" type="ORF">DEBURN_LOCUS6513</name>
</gene>
<keyword evidence="5" id="KW-1185">Reference proteome</keyword>
<dbReference type="InterPro" id="IPR016024">
    <property type="entry name" value="ARM-type_fold"/>
</dbReference>
<dbReference type="GO" id="GO:0042147">
    <property type="term" value="P:retrograde transport, endosome to Golgi"/>
    <property type="evidence" value="ECO:0007669"/>
    <property type="project" value="TreeGrafter"/>
</dbReference>
<organism evidence="4 5">
    <name type="scientific">Diversispora eburnea</name>
    <dbReference type="NCBI Taxonomy" id="1213867"/>
    <lineage>
        <taxon>Eukaryota</taxon>
        <taxon>Fungi</taxon>
        <taxon>Fungi incertae sedis</taxon>
        <taxon>Mucoromycota</taxon>
        <taxon>Glomeromycotina</taxon>
        <taxon>Glomeromycetes</taxon>
        <taxon>Diversisporales</taxon>
        <taxon>Diversisporaceae</taxon>
        <taxon>Diversispora</taxon>
    </lineage>
</organism>